<dbReference type="InterPro" id="IPR003812">
    <property type="entry name" value="Fido"/>
</dbReference>
<dbReference type="InterPro" id="IPR025230">
    <property type="entry name" value="DUF4172"/>
</dbReference>
<dbReference type="Proteomes" id="UP000198977">
    <property type="component" value="Unassembled WGS sequence"/>
</dbReference>
<sequence length="371" mass="42510">MAWNWQISGWPNFRYDTAALAPFEQRFLLSSGEILGAVHHVSTSERNQLRVDLLSDEAMKTSAIEGEMLDRQSVQSSLRRQLGLSSDSYPTKPREQGVAEMMVDVYSTYAEPLTHETLFRWHSMLLSHDRRLESVGAYRQHEDAMQIVSGRMDRPVVHFEAPPSSQIAGEMDRYVDWFSRTVPDAKEPLPALTRAGLSHLYFESIHPFEDGNGRLGRALAEKSLAQNMGQPSLIALAYSIERERKAYYDQLERHQQTLDVTSWLEWFAETVLTAQQVTLNRVGFFIAKARFYDRHRDQLNERQAKAIERMFQEGPDGFKGGLSAENYISITATSRATATRDLQDMVEMGALTRTGELRYTRYRLNLEEMTA</sequence>
<evidence type="ECO:0000256" key="1">
    <source>
        <dbReference type="PIRSR" id="PIRSR640198-1"/>
    </source>
</evidence>
<evidence type="ECO:0000313" key="4">
    <source>
        <dbReference type="EMBL" id="SFF27194.1"/>
    </source>
</evidence>
<feature type="binding site" evidence="2">
    <location>
        <begin position="210"/>
        <end position="217"/>
    </location>
    <ligand>
        <name>ATP</name>
        <dbReference type="ChEBI" id="CHEBI:30616"/>
    </ligand>
</feature>
<dbReference type="PANTHER" id="PTHR13504">
    <property type="entry name" value="FIDO DOMAIN-CONTAINING PROTEIN DDB_G0283145"/>
    <property type="match status" value="1"/>
</dbReference>
<evidence type="ECO:0000259" key="3">
    <source>
        <dbReference type="PROSITE" id="PS51459"/>
    </source>
</evidence>
<protein>
    <submittedName>
        <fullName evidence="4">Fic family protein</fullName>
    </submittedName>
</protein>
<dbReference type="Gene3D" id="1.10.3290.10">
    <property type="entry name" value="Fido-like domain"/>
    <property type="match status" value="1"/>
</dbReference>
<keyword evidence="2" id="KW-0547">Nucleotide-binding</keyword>
<reference evidence="4 5" key="1">
    <citation type="submission" date="2016-10" db="EMBL/GenBank/DDBJ databases">
        <authorList>
            <person name="de Groot N.N."/>
        </authorList>
    </citation>
    <scope>NUCLEOTIDE SEQUENCE [LARGE SCALE GENOMIC DNA]</scope>
    <source>
        <strain evidence="4 5">DSM 11443</strain>
    </source>
</reference>
<feature type="domain" description="Fido" evidence="3">
    <location>
        <begin position="113"/>
        <end position="269"/>
    </location>
</feature>
<organism evidence="4 5">
    <name type="scientific">Sulfitobacter brevis</name>
    <dbReference type="NCBI Taxonomy" id="74348"/>
    <lineage>
        <taxon>Bacteria</taxon>
        <taxon>Pseudomonadati</taxon>
        <taxon>Pseudomonadota</taxon>
        <taxon>Alphaproteobacteria</taxon>
        <taxon>Rhodobacterales</taxon>
        <taxon>Roseobacteraceae</taxon>
        <taxon>Sulfitobacter</taxon>
    </lineage>
</organism>
<proteinExistence type="predicted"/>
<dbReference type="GO" id="GO:0005524">
    <property type="term" value="F:ATP binding"/>
    <property type="evidence" value="ECO:0007669"/>
    <property type="project" value="UniProtKB-KW"/>
</dbReference>
<dbReference type="SUPFAM" id="SSF140931">
    <property type="entry name" value="Fic-like"/>
    <property type="match status" value="1"/>
</dbReference>
<dbReference type="Pfam" id="PF13776">
    <property type="entry name" value="DUF4172"/>
    <property type="match status" value="1"/>
</dbReference>
<keyword evidence="2" id="KW-0067">ATP-binding</keyword>
<keyword evidence="5" id="KW-1185">Reference proteome</keyword>
<dbReference type="OrthoDB" id="9813719at2"/>
<dbReference type="Gene3D" id="1.10.10.10">
    <property type="entry name" value="Winged helix-like DNA-binding domain superfamily/Winged helix DNA-binding domain"/>
    <property type="match status" value="1"/>
</dbReference>
<dbReference type="PANTHER" id="PTHR13504:SF33">
    <property type="entry name" value="FIC FAMILY PROTEIN"/>
    <property type="match status" value="1"/>
</dbReference>
<feature type="binding site" evidence="2">
    <location>
        <begin position="247"/>
        <end position="248"/>
    </location>
    <ligand>
        <name>ATP</name>
        <dbReference type="ChEBI" id="CHEBI:30616"/>
    </ligand>
</feature>
<dbReference type="STRING" id="74348.SAMN04488523_1455"/>
<dbReference type="EMBL" id="FOMW01000045">
    <property type="protein sequence ID" value="SFF27194.1"/>
    <property type="molecule type" value="Genomic_DNA"/>
</dbReference>
<dbReference type="PROSITE" id="PS51459">
    <property type="entry name" value="FIDO"/>
    <property type="match status" value="1"/>
</dbReference>
<name>A0A1I2HAI9_9RHOB</name>
<evidence type="ECO:0000256" key="2">
    <source>
        <dbReference type="PIRSR" id="PIRSR640198-2"/>
    </source>
</evidence>
<evidence type="ECO:0000313" key="5">
    <source>
        <dbReference type="Proteomes" id="UP000198977"/>
    </source>
</evidence>
<dbReference type="AlphaFoldDB" id="A0A1I2HAI9"/>
<dbReference type="InterPro" id="IPR040198">
    <property type="entry name" value="Fido_containing"/>
</dbReference>
<feature type="active site" evidence="1">
    <location>
        <position position="206"/>
    </location>
</feature>
<dbReference type="InterPro" id="IPR036388">
    <property type="entry name" value="WH-like_DNA-bd_sf"/>
</dbReference>
<dbReference type="Pfam" id="PF02661">
    <property type="entry name" value="Fic"/>
    <property type="match status" value="1"/>
</dbReference>
<gene>
    <name evidence="4" type="ORF">SAMN04488523_1455</name>
</gene>
<dbReference type="InterPro" id="IPR036597">
    <property type="entry name" value="Fido-like_dom_sf"/>
</dbReference>
<accession>A0A1I2HAI9</accession>
<dbReference type="RefSeq" id="WP_093925623.1">
    <property type="nucleotide sequence ID" value="NZ_FOMW01000045.1"/>
</dbReference>